<keyword evidence="2" id="KW-0677">Repeat</keyword>
<dbReference type="GeneID" id="91090356"/>
<feature type="compositionally biased region" description="Polar residues" evidence="3">
    <location>
        <begin position="67"/>
        <end position="95"/>
    </location>
</feature>
<feature type="region of interest" description="Disordered" evidence="3">
    <location>
        <begin position="740"/>
        <end position="771"/>
    </location>
</feature>
<name>A0AAJ8JYQ7_9TREE</name>
<dbReference type="PANTHER" id="PTHR46200:SF1">
    <property type="entry name" value="GATOR COMPLEX PROTEIN WDR24"/>
    <property type="match status" value="1"/>
</dbReference>
<feature type="compositionally biased region" description="Basic and acidic residues" evidence="3">
    <location>
        <begin position="119"/>
        <end position="128"/>
    </location>
</feature>
<gene>
    <name evidence="4" type="ORF">L203_106148</name>
</gene>
<dbReference type="GO" id="GO:0016239">
    <property type="term" value="P:positive regulation of macroautophagy"/>
    <property type="evidence" value="ECO:0007669"/>
    <property type="project" value="TreeGrafter"/>
</dbReference>
<feature type="compositionally biased region" description="Polar residues" evidence="3">
    <location>
        <begin position="745"/>
        <end position="756"/>
    </location>
</feature>
<keyword evidence="5" id="KW-1185">Reference proteome</keyword>
<dbReference type="InterPro" id="IPR036322">
    <property type="entry name" value="WD40_repeat_dom_sf"/>
</dbReference>
<accession>A0AAJ8JYQ7</accession>
<protein>
    <recommendedName>
        <fullName evidence="6">Vacuolar protein</fullName>
    </recommendedName>
</protein>
<dbReference type="InterPro" id="IPR037590">
    <property type="entry name" value="WDR24"/>
</dbReference>
<feature type="region of interest" description="Disordered" evidence="3">
    <location>
        <begin position="64"/>
        <end position="128"/>
    </location>
</feature>
<reference evidence="4" key="1">
    <citation type="submission" date="2016-06" db="EMBL/GenBank/DDBJ databases">
        <authorList>
            <person name="Cuomo C."/>
            <person name="Litvintseva A."/>
            <person name="Heitman J."/>
            <person name="Chen Y."/>
            <person name="Sun S."/>
            <person name="Springer D."/>
            <person name="Dromer F."/>
            <person name="Young S."/>
            <person name="Zeng Q."/>
            <person name="Chapman S."/>
            <person name="Gujja S."/>
            <person name="Saif S."/>
            <person name="Birren B."/>
        </authorList>
    </citation>
    <scope>NUCLEOTIDE SEQUENCE</scope>
    <source>
        <strain evidence="4">CBS 7841</strain>
    </source>
</reference>
<dbReference type="RefSeq" id="XP_066071603.1">
    <property type="nucleotide sequence ID" value="XM_066215506.1"/>
</dbReference>
<evidence type="ECO:0000313" key="5">
    <source>
        <dbReference type="Proteomes" id="UP000094043"/>
    </source>
</evidence>
<dbReference type="SUPFAM" id="SSF50978">
    <property type="entry name" value="WD40 repeat-like"/>
    <property type="match status" value="1"/>
</dbReference>
<reference evidence="4" key="2">
    <citation type="journal article" date="2022" name="Elife">
        <title>Obligate sexual reproduction of a homothallic fungus closely related to the Cryptococcus pathogenic species complex.</title>
        <authorList>
            <person name="Passer A.R."/>
            <person name="Clancey S.A."/>
            <person name="Shea T."/>
            <person name="David-Palma M."/>
            <person name="Averette A.F."/>
            <person name="Boekhout T."/>
            <person name="Porcel B.M."/>
            <person name="Nowrousian M."/>
            <person name="Cuomo C.A."/>
            <person name="Sun S."/>
            <person name="Heitman J."/>
            <person name="Coelho M.A."/>
        </authorList>
    </citation>
    <scope>NUCLEOTIDE SEQUENCE</scope>
    <source>
        <strain evidence="4">CBS 7841</strain>
    </source>
</reference>
<organism evidence="4 5">
    <name type="scientific">Cryptococcus depauperatus CBS 7841</name>
    <dbReference type="NCBI Taxonomy" id="1295531"/>
    <lineage>
        <taxon>Eukaryota</taxon>
        <taxon>Fungi</taxon>
        <taxon>Dikarya</taxon>
        <taxon>Basidiomycota</taxon>
        <taxon>Agaricomycotina</taxon>
        <taxon>Tremellomycetes</taxon>
        <taxon>Tremellales</taxon>
        <taxon>Cryptococcaceae</taxon>
        <taxon>Cryptococcus</taxon>
    </lineage>
</organism>
<feature type="region of interest" description="Disordered" evidence="3">
    <location>
        <begin position="799"/>
        <end position="823"/>
    </location>
</feature>
<sequence>MNRITNAFSAAIPSTSGSDAFSIHRDSLHISFPFDPPLTVKTHSTDAKKSKIVYDDPRSIYYPPLSPATSTTPEAERTSAGSASVPPLTTTNASHPSRPAFLRHRTEDGLRFPGPSALRTHDESRDRDQSVRVNLMAIGVTSAKRGGWGMNSATGTTRLNRMADGPEGKYAVGGGQYLRILQIVDPDSVSVASGKEEIKNKTLAKGPGGVAIVEVINLWKKNWPVGKGVNDVGWGVGSWDRKVVTATPNGNVMLFDVEKGKLENEFANGSYRPLNCAQFSHQPSHSHMVLIGGADGNVKLLDLRSNDPTSRRPLRHSSAITSVCFSPVDASCFAVGLDDGTLKRYDWRLAGKHLGTAYGAHGSKAVMDLKWKVADDGGAGWLASAGANRIVQIWDMNQSWDKIPTAIHSLHTSHPVRRIAWRPGHPTELLVVPLMQALSSFNSLSPTASSPSQIPVSLNSKTAAINADTTREPNTLTTKDDSGKLEIWHVRRHYIAKYSIPSPDGVAVDASWRKDSSAALVVAYRSGGFAQLDVSRELADKQIPLPLDQVPRQVSRWNAKGNLAFAVDRFRLGELPFDDIKPECLSHYDKPTIHSISDPPYRSRQALGSMSLPDPFLDQLTCLSLWYRLEGKHSRDLCEWNGNVAMWCGREEDARFWNMLQNLFDEFMPKLEDRNNYHIDVYKRQLQSQTKPSTPLPMSLDWEKEKRSSIAAGNHVKARQEEREISAYLSCTPIPLQRVSPPLFPSSNPIDKSTVLSPTPSTSSKQSYLEEELDKPHSRFVSFVEPNVNSLKFDTGKPRRYSTVSSQGSPLYEKKNPSESSPVANTCEIHKNNVPTATLSTSSIYDNLSGSGTKKQSLSKTVLTSSSRSHSQANYYSHHVASLDWPDPYGIIPENNFSNNTTGHTTTITSRASSRSSLALLGNPSLKNSPRDSFLAMPTGEPGSGMASCVGQPEVNGYGKGNVAAAGGNTSVNATAIGSTFGPILAANCNSFIPRQAFVPKEEDFGKEKWEEYKKRRLRSAMTWWATCVDQGDLQLATTTALILAPLADISSTQLERLTHAYIDLLERHRLFSSAAYIRRFSNIPSLEITAHDQGVTHPFFCERCGKSTGSLEDIGVGGKVFWWCKRCRLGAKACAICRKYVKGLWMGCRQCNHGGHQICMRYFYRTAPLFPLSTPALKHHGESYNRHPSHAPLGPSSSFNTSVISGFTTLSSTEVSHVSTDKNGDEKEEEGYIMCPMGCGCRCKRLARVKVPAPE</sequence>
<dbReference type="InterPro" id="IPR015943">
    <property type="entry name" value="WD40/YVTN_repeat-like_dom_sf"/>
</dbReference>
<dbReference type="KEGG" id="cdep:91090356"/>
<dbReference type="SMART" id="SM00320">
    <property type="entry name" value="WD40"/>
    <property type="match status" value="3"/>
</dbReference>
<dbReference type="GO" id="GO:1904263">
    <property type="term" value="P:positive regulation of TORC1 signaling"/>
    <property type="evidence" value="ECO:0007669"/>
    <property type="project" value="TreeGrafter"/>
</dbReference>
<dbReference type="PANTHER" id="PTHR46200">
    <property type="entry name" value="GATOR COMPLEX PROTEIN WDR24"/>
    <property type="match status" value="1"/>
</dbReference>
<proteinExistence type="predicted"/>
<dbReference type="InterPro" id="IPR001680">
    <property type="entry name" value="WD40_rpt"/>
</dbReference>
<evidence type="ECO:0000313" key="4">
    <source>
        <dbReference type="EMBL" id="WVN90903.1"/>
    </source>
</evidence>
<dbReference type="GO" id="GO:0005829">
    <property type="term" value="C:cytosol"/>
    <property type="evidence" value="ECO:0007669"/>
    <property type="project" value="TreeGrafter"/>
</dbReference>
<dbReference type="AlphaFoldDB" id="A0AAJ8JYQ7"/>
<evidence type="ECO:0000256" key="1">
    <source>
        <dbReference type="ARBA" id="ARBA00022574"/>
    </source>
</evidence>
<keyword evidence="1" id="KW-0853">WD repeat</keyword>
<evidence type="ECO:0008006" key="6">
    <source>
        <dbReference type="Google" id="ProtNLM"/>
    </source>
</evidence>
<reference evidence="4" key="3">
    <citation type="submission" date="2024-01" db="EMBL/GenBank/DDBJ databases">
        <authorList>
            <person name="Coelho M.A."/>
            <person name="David-Palma M."/>
            <person name="Shea T."/>
            <person name="Sun S."/>
            <person name="Cuomo C.A."/>
            <person name="Heitman J."/>
        </authorList>
    </citation>
    <scope>NUCLEOTIDE SEQUENCE</scope>
    <source>
        <strain evidence="4">CBS 7841</strain>
    </source>
</reference>
<dbReference type="GO" id="GO:0005774">
    <property type="term" value="C:vacuolar membrane"/>
    <property type="evidence" value="ECO:0007669"/>
    <property type="project" value="TreeGrafter"/>
</dbReference>
<dbReference type="Gene3D" id="2.130.10.10">
    <property type="entry name" value="YVTN repeat-like/Quinoprotein amine dehydrogenase"/>
    <property type="match status" value="1"/>
</dbReference>
<dbReference type="GO" id="GO:0061700">
    <property type="term" value="C:GATOR2 complex"/>
    <property type="evidence" value="ECO:0007669"/>
    <property type="project" value="TreeGrafter"/>
</dbReference>
<evidence type="ECO:0000256" key="3">
    <source>
        <dbReference type="SAM" id="MobiDB-lite"/>
    </source>
</evidence>
<dbReference type="EMBL" id="CP143791">
    <property type="protein sequence ID" value="WVN90903.1"/>
    <property type="molecule type" value="Genomic_DNA"/>
</dbReference>
<dbReference type="Proteomes" id="UP000094043">
    <property type="component" value="Chromosome 8"/>
</dbReference>
<evidence type="ECO:0000256" key="2">
    <source>
        <dbReference type="ARBA" id="ARBA00022737"/>
    </source>
</evidence>